<reference evidence="2 3" key="1">
    <citation type="submission" date="2020-08" db="EMBL/GenBank/DDBJ databases">
        <title>Sequencing the genomes of 1000 actinobacteria strains.</title>
        <authorList>
            <person name="Klenk H.-P."/>
        </authorList>
    </citation>
    <scope>NUCLEOTIDE SEQUENCE [LARGE SCALE GENOMIC DNA]</scope>
    <source>
        <strain evidence="2 3">DSM 21065</strain>
    </source>
</reference>
<evidence type="ECO:0000313" key="3">
    <source>
        <dbReference type="Proteomes" id="UP000561726"/>
    </source>
</evidence>
<dbReference type="InterPro" id="IPR050309">
    <property type="entry name" value="Type-B_Carboxylest/Lipase"/>
</dbReference>
<accession>A0A7W9E3M2</accession>
<dbReference type="InterPro" id="IPR002018">
    <property type="entry name" value="CarbesteraseB"/>
</dbReference>
<dbReference type="EC" id="3.1.1.-" evidence="2"/>
<dbReference type="PANTHER" id="PTHR11559">
    <property type="entry name" value="CARBOXYLESTERASE"/>
    <property type="match status" value="1"/>
</dbReference>
<dbReference type="AlphaFoldDB" id="A0A7W9E3M2"/>
<dbReference type="InterPro" id="IPR029058">
    <property type="entry name" value="AB_hydrolase_fold"/>
</dbReference>
<dbReference type="Gene3D" id="3.40.50.1820">
    <property type="entry name" value="alpha/beta hydrolase"/>
    <property type="match status" value="1"/>
</dbReference>
<feature type="domain" description="Carboxylesterase type B" evidence="1">
    <location>
        <begin position="33"/>
        <end position="192"/>
    </location>
</feature>
<dbReference type="SUPFAM" id="SSF53474">
    <property type="entry name" value="alpha/beta-Hydrolases"/>
    <property type="match status" value="1"/>
</dbReference>
<proteinExistence type="predicted"/>
<comment type="caution">
    <text evidence="2">The sequence shown here is derived from an EMBL/GenBank/DDBJ whole genome shotgun (WGS) entry which is preliminary data.</text>
</comment>
<sequence length="200" mass="21946">MGVPSLVGSNADEASLALASPPETTVSDYQVSVREKYGDEAERFVGIYPGDTEKRVLDSSLQAHTDGVMTRAMLRWARLQTDSGDENAYLYFFSHVPPTEGLEKFGAYHGAEVAYAYDNLGTDNDNVYEESDYMLRDQMSGYWLNVVQTGDPNGSGLPSWAKVAHASDDVMGFGPNGGVMSPRPRAAAIDFWLRYDGPIR</sequence>
<gene>
    <name evidence="2" type="ORF">BJ997_001087</name>
</gene>
<keyword evidence="2" id="KW-0378">Hydrolase</keyword>
<dbReference type="EMBL" id="JACHBQ010000001">
    <property type="protein sequence ID" value="MBB5640539.1"/>
    <property type="molecule type" value="Genomic_DNA"/>
</dbReference>
<name>A0A7W9E3M2_9MICO</name>
<evidence type="ECO:0000313" key="2">
    <source>
        <dbReference type="EMBL" id="MBB5640539.1"/>
    </source>
</evidence>
<dbReference type="Proteomes" id="UP000561726">
    <property type="component" value="Unassembled WGS sequence"/>
</dbReference>
<evidence type="ECO:0000259" key="1">
    <source>
        <dbReference type="Pfam" id="PF00135"/>
    </source>
</evidence>
<protein>
    <submittedName>
        <fullName evidence="2">Para-nitrobenzyl esterase</fullName>
        <ecNumber evidence="2">3.1.1.-</ecNumber>
    </submittedName>
</protein>
<dbReference type="Pfam" id="PF00135">
    <property type="entry name" value="COesterase"/>
    <property type="match status" value="1"/>
</dbReference>
<dbReference type="GO" id="GO:0016787">
    <property type="term" value="F:hydrolase activity"/>
    <property type="evidence" value="ECO:0007669"/>
    <property type="project" value="UniProtKB-KW"/>
</dbReference>
<organism evidence="2 3">
    <name type="scientific">Cryobacterium roopkundense</name>
    <dbReference type="NCBI Taxonomy" id="1001240"/>
    <lineage>
        <taxon>Bacteria</taxon>
        <taxon>Bacillati</taxon>
        <taxon>Actinomycetota</taxon>
        <taxon>Actinomycetes</taxon>
        <taxon>Micrococcales</taxon>
        <taxon>Microbacteriaceae</taxon>
        <taxon>Cryobacterium</taxon>
    </lineage>
</organism>